<dbReference type="EMBL" id="LWLN01000003">
    <property type="protein sequence ID" value="OLZ39080.1"/>
    <property type="molecule type" value="Genomic_DNA"/>
</dbReference>
<proteinExistence type="predicted"/>
<reference evidence="2" key="1">
    <citation type="submission" date="2016-04" db="EMBL/GenBank/DDBJ databases">
        <authorList>
            <person name="Chen S.-C."/>
            <person name="Lai M.-C."/>
        </authorList>
    </citation>
    <scope>NUCLEOTIDE SEQUENCE [LARGE SCALE GENOMIC DNA]</scope>
    <source>
        <strain evidence="2">AB14</strain>
    </source>
</reference>
<organism evidence="1 2">
    <name type="scientific">Natrinema saccharevitans</name>
    <dbReference type="NCBI Taxonomy" id="301967"/>
    <lineage>
        <taxon>Archaea</taxon>
        <taxon>Methanobacteriati</taxon>
        <taxon>Methanobacteriota</taxon>
        <taxon>Stenosarchaea group</taxon>
        <taxon>Halobacteria</taxon>
        <taxon>Halobacteriales</taxon>
        <taxon>Natrialbaceae</taxon>
        <taxon>Natrinema</taxon>
    </lineage>
</organism>
<name>A0A1S8AQZ1_9EURY</name>
<dbReference type="OrthoDB" id="346172at2157"/>
<comment type="caution">
    <text evidence="1">The sequence shown here is derived from an EMBL/GenBank/DDBJ whole genome shotgun (WGS) entry which is preliminary data.</text>
</comment>
<accession>A0A1S8AQZ1</accession>
<sequence length="140" mass="15707">MFDLLDPIVVEPDKTAARIREYARANPDLRDDQYDGREGTVDGLCYPLAESYYHARGGQASGLEIYCLSWADVRPVDGGTHWYLRDPDRGVWIDLGLKAAADGTHIPYAEGRSRAFMTGYEPSQRARRILTDLRIGVSES</sequence>
<evidence type="ECO:0000313" key="1">
    <source>
        <dbReference type="EMBL" id="OLZ39080.1"/>
    </source>
</evidence>
<evidence type="ECO:0000313" key="2">
    <source>
        <dbReference type="Proteomes" id="UP000189370"/>
    </source>
</evidence>
<dbReference type="STRING" id="301967.A6E15_19140"/>
<dbReference type="AlphaFoldDB" id="A0A1S8AQZ1"/>
<protein>
    <submittedName>
        <fullName evidence="1">Uncharacterized protein</fullName>
    </submittedName>
</protein>
<gene>
    <name evidence="1" type="ORF">A6E15_19140</name>
</gene>
<dbReference type="RefSeq" id="WP_076148815.1">
    <property type="nucleotide sequence ID" value="NZ_LWLN01000003.1"/>
</dbReference>
<keyword evidence="2" id="KW-1185">Reference proteome</keyword>
<dbReference type="Proteomes" id="UP000189370">
    <property type="component" value="Unassembled WGS sequence"/>
</dbReference>